<reference evidence="3 4" key="1">
    <citation type="submission" date="2023-05" db="EMBL/GenBank/DDBJ databases">
        <title>Sedimentitalea sp. nov. JM2-8.</title>
        <authorList>
            <person name="Huang J."/>
        </authorList>
    </citation>
    <scope>NUCLEOTIDE SEQUENCE [LARGE SCALE GENOMIC DNA]</scope>
    <source>
        <strain evidence="3 4">JM2-8</strain>
    </source>
</reference>
<dbReference type="PANTHER" id="PTHR30273:SF2">
    <property type="entry name" value="PROTEIN FECR"/>
    <property type="match status" value="1"/>
</dbReference>
<keyword evidence="1" id="KW-0732">Signal</keyword>
<evidence type="ECO:0000256" key="1">
    <source>
        <dbReference type="SAM" id="SignalP"/>
    </source>
</evidence>
<comment type="caution">
    <text evidence="3">The sequence shown here is derived from an EMBL/GenBank/DDBJ whole genome shotgun (WGS) entry which is preliminary data.</text>
</comment>
<gene>
    <name evidence="3" type="ORF">QO034_14550</name>
</gene>
<proteinExistence type="predicted"/>
<dbReference type="PANTHER" id="PTHR30273">
    <property type="entry name" value="PERIPLASMIC SIGNAL SENSOR AND SIGMA FACTOR ACTIVATOR FECR-RELATED"/>
    <property type="match status" value="1"/>
</dbReference>
<dbReference type="Proteomes" id="UP001227126">
    <property type="component" value="Unassembled WGS sequence"/>
</dbReference>
<name>A0ABT7FGW7_9RHOB</name>
<protein>
    <submittedName>
        <fullName evidence="3">FecR family protein</fullName>
    </submittedName>
</protein>
<evidence type="ECO:0000259" key="2">
    <source>
        <dbReference type="Pfam" id="PF04773"/>
    </source>
</evidence>
<accession>A0ABT7FGW7</accession>
<evidence type="ECO:0000313" key="3">
    <source>
        <dbReference type="EMBL" id="MDK3074323.1"/>
    </source>
</evidence>
<feature type="chain" id="PRO_5046469686" evidence="1">
    <location>
        <begin position="21"/>
        <end position="169"/>
    </location>
</feature>
<feature type="domain" description="FecR protein" evidence="2">
    <location>
        <begin position="41"/>
        <end position="122"/>
    </location>
</feature>
<evidence type="ECO:0000313" key="4">
    <source>
        <dbReference type="Proteomes" id="UP001227126"/>
    </source>
</evidence>
<feature type="signal peptide" evidence="1">
    <location>
        <begin position="1"/>
        <end position="20"/>
    </location>
</feature>
<dbReference type="InterPro" id="IPR006860">
    <property type="entry name" value="FecR"/>
</dbReference>
<dbReference type="EMBL" id="JASNJE010000018">
    <property type="protein sequence ID" value="MDK3074323.1"/>
    <property type="molecule type" value="Genomic_DNA"/>
</dbReference>
<dbReference type="InterPro" id="IPR012373">
    <property type="entry name" value="Ferrdict_sens_TM"/>
</dbReference>
<sequence>MIFARTIIVLLLLAFQVAQAGAQMPDNCALTAVSDPDRYVLSCAGNLVIEMDAATKMGIVTNRDGHAERVTLTQGTILIDVEPGGAAPQIRTPHAIAAVRGTVYALDIQSESTAVFVLRGVVNVRHLRGSGGSVDLGAGQGVDVAPGQALEVKTWGDSRVRELLSRFGR</sequence>
<organism evidence="3 4">
    <name type="scientific">Sedimentitalea xiamensis</name>
    <dbReference type="NCBI Taxonomy" id="3050037"/>
    <lineage>
        <taxon>Bacteria</taxon>
        <taxon>Pseudomonadati</taxon>
        <taxon>Pseudomonadota</taxon>
        <taxon>Alphaproteobacteria</taxon>
        <taxon>Rhodobacterales</taxon>
        <taxon>Paracoccaceae</taxon>
        <taxon>Sedimentitalea</taxon>
    </lineage>
</organism>
<dbReference type="Gene3D" id="2.60.120.1440">
    <property type="match status" value="1"/>
</dbReference>
<keyword evidence="4" id="KW-1185">Reference proteome</keyword>
<dbReference type="RefSeq" id="WP_284486254.1">
    <property type="nucleotide sequence ID" value="NZ_JASNJE010000018.1"/>
</dbReference>
<dbReference type="Pfam" id="PF04773">
    <property type="entry name" value="FecR"/>
    <property type="match status" value="1"/>
</dbReference>